<dbReference type="RefSeq" id="WP_006948450.1">
    <property type="nucleotide sequence ID" value="NZ_BAJI01000031.1"/>
</dbReference>
<comment type="caution">
    <text evidence="7">The sequence shown here is derived from an EMBL/GenBank/DDBJ whole genome shotgun (WGS) entry which is preliminary data.</text>
</comment>
<dbReference type="PANTHER" id="PTHR33507:SF3">
    <property type="entry name" value="INNER MEMBRANE PROTEIN YBBJ"/>
    <property type="match status" value="1"/>
</dbReference>
<feature type="transmembrane region" description="Helical" evidence="5">
    <location>
        <begin position="52"/>
        <end position="70"/>
    </location>
</feature>
<feature type="transmembrane region" description="Helical" evidence="5">
    <location>
        <begin position="30"/>
        <end position="46"/>
    </location>
</feature>
<dbReference type="HOGENOM" id="CLU_116732_2_0_10"/>
<sequence>MIEYFTQHFWLFWLLTAILCLILEVSSGTFYIMCLAIGAVCAAFAGMVTDSIYAQVVVFALSSLVSIFLVRPFAMRYLHRAKGDKVSNADALMGRVGTVSEAIVAGGFGRVAIDGDDWKAVSADGAAIALGEKVKVTGRESIIITVKRVE</sequence>
<protein>
    <submittedName>
        <fullName evidence="7">Nodulation efficiency protein D</fullName>
    </submittedName>
</protein>
<dbReference type="eggNOG" id="COG1585">
    <property type="taxonomic scope" value="Bacteria"/>
</dbReference>
<gene>
    <name evidence="7" type="ORF">HMPREF0658_0655</name>
</gene>
<keyword evidence="8" id="KW-1185">Reference proteome</keyword>
<dbReference type="GO" id="GO:0005886">
    <property type="term" value="C:plasma membrane"/>
    <property type="evidence" value="ECO:0007669"/>
    <property type="project" value="TreeGrafter"/>
</dbReference>
<keyword evidence="4 5" id="KW-0472">Membrane</keyword>
<proteinExistence type="predicted"/>
<evidence type="ECO:0000256" key="1">
    <source>
        <dbReference type="ARBA" id="ARBA00004141"/>
    </source>
</evidence>
<dbReference type="AlphaFoldDB" id="E0NR54"/>
<dbReference type="Gene3D" id="2.40.50.140">
    <property type="entry name" value="Nucleic acid-binding proteins"/>
    <property type="match status" value="1"/>
</dbReference>
<dbReference type="EMBL" id="AEEI01000023">
    <property type="protein sequence ID" value="EFM02404.1"/>
    <property type="molecule type" value="Genomic_DNA"/>
</dbReference>
<dbReference type="OrthoDB" id="1119931at2"/>
<keyword evidence="3 5" id="KW-1133">Transmembrane helix</keyword>
<feature type="domain" description="NfeD-like C-terminal" evidence="6">
    <location>
        <begin position="89"/>
        <end position="148"/>
    </location>
</feature>
<evidence type="ECO:0000256" key="4">
    <source>
        <dbReference type="ARBA" id="ARBA00023136"/>
    </source>
</evidence>
<evidence type="ECO:0000256" key="3">
    <source>
        <dbReference type="ARBA" id="ARBA00022989"/>
    </source>
</evidence>
<dbReference type="PANTHER" id="PTHR33507">
    <property type="entry name" value="INNER MEMBRANE PROTEIN YBBJ"/>
    <property type="match status" value="1"/>
</dbReference>
<evidence type="ECO:0000313" key="8">
    <source>
        <dbReference type="Proteomes" id="UP000004394"/>
    </source>
</evidence>
<dbReference type="STRING" id="862515.HMPREF0658_0655"/>
<keyword evidence="2 5" id="KW-0812">Transmembrane</keyword>
<dbReference type="BioCyc" id="PMAR862515-HMP:GMOO-668-MONOMER"/>
<accession>E0NR54</accession>
<evidence type="ECO:0000259" key="6">
    <source>
        <dbReference type="Pfam" id="PF01957"/>
    </source>
</evidence>
<dbReference type="Proteomes" id="UP000004394">
    <property type="component" value="Unassembled WGS sequence"/>
</dbReference>
<evidence type="ECO:0000313" key="7">
    <source>
        <dbReference type="EMBL" id="EFM02404.1"/>
    </source>
</evidence>
<evidence type="ECO:0000256" key="2">
    <source>
        <dbReference type="ARBA" id="ARBA00022692"/>
    </source>
</evidence>
<reference evidence="7" key="1">
    <citation type="submission" date="2010-07" db="EMBL/GenBank/DDBJ databases">
        <authorList>
            <person name="Muzny D."/>
            <person name="Qin X."/>
            <person name="Deng J."/>
            <person name="Jiang H."/>
            <person name="Liu Y."/>
            <person name="Qu J."/>
            <person name="Song X.-Z."/>
            <person name="Zhang L."/>
            <person name="Thornton R."/>
            <person name="Coyle M."/>
            <person name="Francisco L."/>
            <person name="Jackson L."/>
            <person name="Javaid M."/>
            <person name="Korchina V."/>
            <person name="Kovar C."/>
            <person name="Mata R."/>
            <person name="Mathew T."/>
            <person name="Ngo R."/>
            <person name="Nguyen L."/>
            <person name="Nguyen N."/>
            <person name="Okwuonu G."/>
            <person name="Ongeri F."/>
            <person name="Pham C."/>
            <person name="Simmons D."/>
            <person name="Wilczek-Boney K."/>
            <person name="Hale W."/>
            <person name="Jakkamsetti A."/>
            <person name="Pham P."/>
            <person name="Ruth R."/>
            <person name="San Lucas F."/>
            <person name="Warren J."/>
            <person name="Zhang J."/>
            <person name="Zhao Z."/>
            <person name="Zhou C."/>
            <person name="Zhu D."/>
            <person name="Lee S."/>
            <person name="Bess C."/>
            <person name="Blankenburg K."/>
            <person name="Forbes L."/>
            <person name="Fu Q."/>
            <person name="Gubbala S."/>
            <person name="Hirani K."/>
            <person name="Jayaseelan J.C."/>
            <person name="Lara F."/>
            <person name="Munidasa M."/>
            <person name="Palculict T."/>
            <person name="Patil S."/>
            <person name="Pu L.-L."/>
            <person name="Saada N."/>
            <person name="Tang L."/>
            <person name="Weissenberger G."/>
            <person name="Zhu Y."/>
            <person name="Hemphill L."/>
            <person name="Shang Y."/>
            <person name="Youmans B."/>
            <person name="Ayvaz T."/>
            <person name="Ross M."/>
            <person name="Santibanez J."/>
            <person name="Aqrawi P."/>
            <person name="Gross S."/>
            <person name="Joshi V."/>
            <person name="Fowler G."/>
            <person name="Nazareth L."/>
            <person name="Reid J."/>
            <person name="Worley K."/>
            <person name="Petrosino J."/>
            <person name="Highlander S."/>
            <person name="Gibbs R."/>
        </authorList>
    </citation>
    <scope>NUCLEOTIDE SEQUENCE [LARGE SCALE GENOMIC DNA]</scope>
    <source>
        <strain evidence="7">DSM 16973</strain>
    </source>
</reference>
<feature type="transmembrane region" description="Helical" evidence="5">
    <location>
        <begin position="6"/>
        <end position="23"/>
    </location>
</feature>
<evidence type="ECO:0000256" key="5">
    <source>
        <dbReference type="SAM" id="Phobius"/>
    </source>
</evidence>
<dbReference type="InterPro" id="IPR002810">
    <property type="entry name" value="NfeD-like_C"/>
</dbReference>
<dbReference type="InterPro" id="IPR012340">
    <property type="entry name" value="NA-bd_OB-fold"/>
</dbReference>
<dbReference type="Pfam" id="PF01957">
    <property type="entry name" value="NfeD"/>
    <property type="match status" value="1"/>
</dbReference>
<comment type="subcellular location">
    <subcellularLocation>
        <location evidence="1">Membrane</location>
        <topology evidence="1">Multi-pass membrane protein</topology>
    </subcellularLocation>
</comment>
<dbReference type="SUPFAM" id="SSF141322">
    <property type="entry name" value="NfeD domain-like"/>
    <property type="match status" value="1"/>
</dbReference>
<organism evidence="7 8">
    <name type="scientific">Hoylesella marshii DSM 16973 = JCM 13450</name>
    <dbReference type="NCBI Taxonomy" id="862515"/>
    <lineage>
        <taxon>Bacteria</taxon>
        <taxon>Pseudomonadati</taxon>
        <taxon>Bacteroidota</taxon>
        <taxon>Bacteroidia</taxon>
        <taxon>Bacteroidales</taxon>
        <taxon>Prevotellaceae</taxon>
        <taxon>Hoylesella</taxon>
    </lineage>
</organism>
<name>E0NR54_9BACT</name>
<dbReference type="InterPro" id="IPR052165">
    <property type="entry name" value="Membrane_assoc_protease"/>
</dbReference>